<reference evidence="2" key="1">
    <citation type="submission" date="2022-07" db="EMBL/GenBank/DDBJ databases">
        <title>Alkalimarinus sp. nov., isolated from gut of a Alitta virens.</title>
        <authorList>
            <person name="Yang A.I."/>
            <person name="Shin N.-R."/>
        </authorList>
    </citation>
    <scope>NUCLEOTIDE SEQUENCE</scope>
    <source>
        <strain evidence="2">FA028</strain>
    </source>
</reference>
<protein>
    <submittedName>
        <fullName evidence="2">GNAT family N-acetyltransferase</fullName>
    </submittedName>
</protein>
<organism evidence="2 3">
    <name type="scientific">Alkalimarinus sediminis</name>
    <dbReference type="NCBI Taxonomy" id="1632866"/>
    <lineage>
        <taxon>Bacteria</taxon>
        <taxon>Pseudomonadati</taxon>
        <taxon>Pseudomonadota</taxon>
        <taxon>Gammaproteobacteria</taxon>
        <taxon>Alteromonadales</taxon>
        <taxon>Alteromonadaceae</taxon>
        <taxon>Alkalimarinus</taxon>
    </lineage>
</organism>
<evidence type="ECO:0000313" key="3">
    <source>
        <dbReference type="Proteomes" id="UP001164472"/>
    </source>
</evidence>
<evidence type="ECO:0000259" key="1">
    <source>
        <dbReference type="PROSITE" id="PS51186"/>
    </source>
</evidence>
<dbReference type="CDD" id="cd04301">
    <property type="entry name" value="NAT_SF"/>
    <property type="match status" value="1"/>
</dbReference>
<dbReference type="PROSITE" id="PS51186">
    <property type="entry name" value="GNAT"/>
    <property type="match status" value="1"/>
</dbReference>
<gene>
    <name evidence="2" type="ORF">NNL22_01195</name>
</gene>
<dbReference type="SUPFAM" id="SSF55729">
    <property type="entry name" value="Acyl-CoA N-acyltransferases (Nat)"/>
    <property type="match status" value="1"/>
</dbReference>
<dbReference type="InterPro" id="IPR016181">
    <property type="entry name" value="Acyl_CoA_acyltransferase"/>
</dbReference>
<dbReference type="Pfam" id="PF13508">
    <property type="entry name" value="Acetyltransf_7"/>
    <property type="match status" value="1"/>
</dbReference>
<sequence length="156" mass="17598">MTETYEKLTPIAYPLANRFYKQSGEKGKTQSSDEVYVARSGANIIAAVRLCPLVQDPANRANPSDTLLLRSLAVAPAYRRTGVGSQFMRYVVEQIGSRACWCYPFSWLESFYGQTGFKVVAAEDSPDFIRSPFENYRRQGRDILIMGRHIQDTVGE</sequence>
<keyword evidence="3" id="KW-1185">Reference proteome</keyword>
<dbReference type="GO" id="GO:0016747">
    <property type="term" value="F:acyltransferase activity, transferring groups other than amino-acyl groups"/>
    <property type="evidence" value="ECO:0007669"/>
    <property type="project" value="InterPro"/>
</dbReference>
<accession>A0A9E8HJ01</accession>
<dbReference type="AlphaFoldDB" id="A0A9E8HJ01"/>
<dbReference type="KEGG" id="asem:NNL22_01195"/>
<dbReference type="RefSeq" id="WP_251810920.1">
    <property type="nucleotide sequence ID" value="NZ_CP101527.1"/>
</dbReference>
<proteinExistence type="predicted"/>
<evidence type="ECO:0000313" key="2">
    <source>
        <dbReference type="EMBL" id="UZW75250.1"/>
    </source>
</evidence>
<feature type="domain" description="N-acetyltransferase" evidence="1">
    <location>
        <begin position="1"/>
        <end position="151"/>
    </location>
</feature>
<dbReference type="Gene3D" id="3.40.630.30">
    <property type="match status" value="1"/>
</dbReference>
<dbReference type="Proteomes" id="UP001164472">
    <property type="component" value="Chromosome"/>
</dbReference>
<name>A0A9E8HJ01_9ALTE</name>
<dbReference type="InterPro" id="IPR000182">
    <property type="entry name" value="GNAT_dom"/>
</dbReference>
<dbReference type="EMBL" id="CP101527">
    <property type="protein sequence ID" value="UZW75250.1"/>
    <property type="molecule type" value="Genomic_DNA"/>
</dbReference>